<dbReference type="PROSITE" id="PS51318">
    <property type="entry name" value="TAT"/>
    <property type="match status" value="1"/>
</dbReference>
<comment type="caution">
    <text evidence="5">The sequence shown here is derived from an EMBL/GenBank/DDBJ whole genome shotgun (WGS) entry which is preliminary data.</text>
</comment>
<keyword evidence="6" id="KW-1185">Reference proteome</keyword>
<gene>
    <name evidence="5" type="ORF">GCM10011374_28390</name>
</gene>
<organism evidence="5 6">
    <name type="scientific">Kocuria dechangensis</name>
    <dbReference type="NCBI Taxonomy" id="1176249"/>
    <lineage>
        <taxon>Bacteria</taxon>
        <taxon>Bacillati</taxon>
        <taxon>Actinomycetota</taxon>
        <taxon>Actinomycetes</taxon>
        <taxon>Micrococcales</taxon>
        <taxon>Micrococcaceae</taxon>
        <taxon>Kocuria</taxon>
    </lineage>
</organism>
<dbReference type="EMBL" id="BMEQ01000017">
    <property type="protein sequence ID" value="GGG63342.1"/>
    <property type="molecule type" value="Genomic_DNA"/>
</dbReference>
<proteinExistence type="predicted"/>
<dbReference type="Pfam" id="PF13472">
    <property type="entry name" value="Lipase_GDSL_2"/>
    <property type="match status" value="1"/>
</dbReference>
<evidence type="ECO:0000256" key="2">
    <source>
        <dbReference type="PIRSR" id="PIRSR637460-2"/>
    </source>
</evidence>
<dbReference type="InterPro" id="IPR036514">
    <property type="entry name" value="SGNH_hydro_sf"/>
</dbReference>
<feature type="disulfide bond" evidence="2">
    <location>
        <begin position="61"/>
        <end position="87"/>
    </location>
</feature>
<feature type="disulfide bond" evidence="2">
    <location>
        <begin position="132"/>
        <end position="144"/>
    </location>
</feature>
<dbReference type="Proteomes" id="UP000638848">
    <property type="component" value="Unassembled WGS sequence"/>
</dbReference>
<feature type="active site" evidence="1">
    <location>
        <position position="258"/>
    </location>
</feature>
<dbReference type="SUPFAM" id="SSF52266">
    <property type="entry name" value="SGNH hydrolase"/>
    <property type="match status" value="1"/>
</dbReference>
<dbReference type="InterPro" id="IPR006311">
    <property type="entry name" value="TAT_signal"/>
</dbReference>
<keyword evidence="3" id="KW-0732">Signal</keyword>
<protein>
    <submittedName>
        <fullName evidence="5">Lipase 1</fullName>
    </submittedName>
</protein>
<evidence type="ECO:0000256" key="1">
    <source>
        <dbReference type="PIRSR" id="PIRSR637460-1"/>
    </source>
</evidence>
<dbReference type="Gene3D" id="3.40.50.1110">
    <property type="entry name" value="SGNH hydrolase"/>
    <property type="match status" value="1"/>
</dbReference>
<evidence type="ECO:0000256" key="3">
    <source>
        <dbReference type="SAM" id="SignalP"/>
    </source>
</evidence>
<dbReference type="PANTHER" id="PTHR37981:SF1">
    <property type="entry name" value="SGNH HYDROLASE-TYPE ESTERASE DOMAIN-CONTAINING PROTEIN"/>
    <property type="match status" value="1"/>
</dbReference>
<dbReference type="GO" id="GO:0019433">
    <property type="term" value="P:triglyceride catabolic process"/>
    <property type="evidence" value="ECO:0007669"/>
    <property type="project" value="TreeGrafter"/>
</dbReference>
<evidence type="ECO:0000259" key="4">
    <source>
        <dbReference type="Pfam" id="PF13472"/>
    </source>
</evidence>
<dbReference type="InterPro" id="IPR037460">
    <property type="entry name" value="SEST-like"/>
</dbReference>
<feature type="domain" description="SGNH hydrolase-type esterase" evidence="4">
    <location>
        <begin position="39"/>
        <end position="264"/>
    </location>
</feature>
<keyword evidence="2" id="KW-1015">Disulfide bond</keyword>
<reference evidence="5" key="2">
    <citation type="submission" date="2020-09" db="EMBL/GenBank/DDBJ databases">
        <authorList>
            <person name="Sun Q."/>
            <person name="Zhou Y."/>
        </authorList>
    </citation>
    <scope>NUCLEOTIDE SEQUENCE</scope>
    <source>
        <strain evidence="5">CGMCC 1.12187</strain>
    </source>
</reference>
<sequence>MLSSSARRAAAALAASAALAAAIASPAAAAPRTVDVVNLGDSYSAAFGTGGVAPVSGLPDCYQGGGEDHVAKIDGRQRMNLLLNAACAGATTDDVQAIAAAPAVTAALGQAELVTMTLGGNDIGWGDYVGACSIPGETTMPGACDALLAQAPARIEAAAASAGETVAAVDAATDGEIVVLGYPRLFDGGQDTALLSADRVAQLNLWTDALNAALAEAAEANGAEFVDVSSRFAGHGADSADPWLYLNPADPRDWENLHPTEEGYLSGYYPALMSAISPGQLGR</sequence>
<reference evidence="5" key="1">
    <citation type="journal article" date="2014" name="Int. J. Syst. Evol. Microbiol.">
        <title>Complete genome sequence of Corynebacterium casei LMG S-19264T (=DSM 44701T), isolated from a smear-ripened cheese.</title>
        <authorList>
            <consortium name="US DOE Joint Genome Institute (JGI-PGF)"/>
            <person name="Walter F."/>
            <person name="Albersmeier A."/>
            <person name="Kalinowski J."/>
            <person name="Ruckert C."/>
        </authorList>
    </citation>
    <scope>NUCLEOTIDE SEQUENCE</scope>
    <source>
        <strain evidence="5">CGMCC 1.12187</strain>
    </source>
</reference>
<dbReference type="AlphaFoldDB" id="A0A917H042"/>
<name>A0A917H042_9MICC</name>
<evidence type="ECO:0000313" key="5">
    <source>
        <dbReference type="EMBL" id="GGG63342.1"/>
    </source>
</evidence>
<dbReference type="PANTHER" id="PTHR37981">
    <property type="entry name" value="LIPASE 2"/>
    <property type="match status" value="1"/>
</dbReference>
<feature type="signal peptide" evidence="3">
    <location>
        <begin position="1"/>
        <end position="29"/>
    </location>
</feature>
<dbReference type="InterPro" id="IPR013830">
    <property type="entry name" value="SGNH_hydro"/>
</dbReference>
<evidence type="ECO:0000313" key="6">
    <source>
        <dbReference type="Proteomes" id="UP000638848"/>
    </source>
</evidence>
<accession>A0A917H042</accession>
<dbReference type="RefSeq" id="WP_188538342.1">
    <property type="nucleotide sequence ID" value="NZ_BMEQ01000017.1"/>
</dbReference>
<dbReference type="GO" id="GO:0004806">
    <property type="term" value="F:triacylglycerol lipase activity"/>
    <property type="evidence" value="ECO:0007669"/>
    <property type="project" value="TreeGrafter"/>
</dbReference>
<feature type="chain" id="PRO_5037067220" evidence="3">
    <location>
        <begin position="30"/>
        <end position="283"/>
    </location>
</feature>
<feature type="active site" description="Nucleophile" evidence="1">
    <location>
        <position position="42"/>
    </location>
</feature>